<dbReference type="SUPFAM" id="SSF53756">
    <property type="entry name" value="UDP-Glycosyltransferase/glycogen phosphorylase"/>
    <property type="match status" value="1"/>
</dbReference>
<protein>
    <submittedName>
        <fullName evidence="1">Glycosyltransferase</fullName>
    </submittedName>
</protein>
<dbReference type="GO" id="GO:0016740">
    <property type="term" value="F:transferase activity"/>
    <property type="evidence" value="ECO:0007669"/>
    <property type="project" value="UniProtKB-KW"/>
</dbReference>
<comment type="caution">
    <text evidence="1">The sequence shown here is derived from an EMBL/GenBank/DDBJ whole genome shotgun (WGS) entry which is preliminary data.</text>
</comment>
<proteinExistence type="predicted"/>
<dbReference type="Pfam" id="PF13692">
    <property type="entry name" value="Glyco_trans_1_4"/>
    <property type="match status" value="1"/>
</dbReference>
<keyword evidence="2" id="KW-1185">Reference proteome</keyword>
<evidence type="ECO:0000313" key="2">
    <source>
        <dbReference type="Proteomes" id="UP000463470"/>
    </source>
</evidence>
<dbReference type="Proteomes" id="UP000463470">
    <property type="component" value="Unassembled WGS sequence"/>
</dbReference>
<dbReference type="OrthoDB" id="9816564at2"/>
<dbReference type="RefSeq" id="WP_161253051.1">
    <property type="nucleotide sequence ID" value="NZ_WXEY01000001.1"/>
</dbReference>
<gene>
    <name evidence="1" type="ORF">GTO91_00165</name>
</gene>
<name>A0A845KXA4_9FIRM</name>
<keyword evidence="1" id="KW-0808">Transferase</keyword>
<dbReference type="AlphaFoldDB" id="A0A845KXA4"/>
<reference evidence="1 2" key="1">
    <citation type="submission" date="2020-01" db="EMBL/GenBank/DDBJ databases">
        <title>Whole-genome sequence of Heliobacterium undosum DSM 13378.</title>
        <authorList>
            <person name="Kyndt J.A."/>
            <person name="Meyer T.E."/>
        </authorList>
    </citation>
    <scope>NUCLEOTIDE SEQUENCE [LARGE SCALE GENOMIC DNA]</scope>
    <source>
        <strain evidence="1 2">DSM 13378</strain>
    </source>
</reference>
<sequence length="409" mass="45875">MSVIKNVIVLGMHPYPWHDDKMSDTMRSMTRAFSGVRPVFINPSVGFKRALTEKYALRFAWSFVEDGAVLVCTRPFEKVPSSFGLGNVKSRRTLQQLNAFIQSVLGEGWRKNSLLYLSSGGIAQSYETMKALTPLLMAFDILDDNLAFPGISSREKAMLDAFFTELISRSTVVTAVSDHLFEKISKSHPEKIKLLPNGVDVDRYVHRDDFTEEIGELRHLERPLIGFVGAITSWIDLELLLKIADGLSRGTLVMVGPVIQEAVPRDLFERLTSHPRVTFTGPVSTQRVPHFLHQFDVLLLPRNYAPHSLASDPLKLYEYMATGKPVVSTALPSALRFQDAIYVGQGHEEILALLQKALDDWPRERSQKCRDAIATMTWENRAKKLLEWVEASAVSLAPATTAASARRLH</sequence>
<dbReference type="Gene3D" id="3.40.50.2000">
    <property type="entry name" value="Glycogen Phosphorylase B"/>
    <property type="match status" value="2"/>
</dbReference>
<dbReference type="EMBL" id="WXEY01000001">
    <property type="protein sequence ID" value="MZP28137.1"/>
    <property type="molecule type" value="Genomic_DNA"/>
</dbReference>
<dbReference type="PANTHER" id="PTHR12526">
    <property type="entry name" value="GLYCOSYLTRANSFERASE"/>
    <property type="match status" value="1"/>
</dbReference>
<accession>A0A845KXA4</accession>
<evidence type="ECO:0000313" key="1">
    <source>
        <dbReference type="EMBL" id="MZP28137.1"/>
    </source>
</evidence>
<organism evidence="1 2">
    <name type="scientific">Heliomicrobium undosum</name>
    <dbReference type="NCBI Taxonomy" id="121734"/>
    <lineage>
        <taxon>Bacteria</taxon>
        <taxon>Bacillati</taxon>
        <taxon>Bacillota</taxon>
        <taxon>Clostridia</taxon>
        <taxon>Eubacteriales</taxon>
        <taxon>Heliobacteriaceae</taxon>
        <taxon>Heliomicrobium</taxon>
    </lineage>
</organism>